<dbReference type="EMBL" id="DOYJ01000225">
    <property type="protein sequence ID" value="HCB76129.1"/>
    <property type="molecule type" value="Genomic_DNA"/>
</dbReference>
<dbReference type="SUPFAM" id="SSF56954">
    <property type="entry name" value="Outer membrane efflux proteins (OEP)"/>
    <property type="match status" value="1"/>
</dbReference>
<dbReference type="Gene3D" id="1.20.1600.10">
    <property type="entry name" value="Outer membrane efflux proteins (OEP)"/>
    <property type="match status" value="1"/>
</dbReference>
<accession>A0A3D0WC63</accession>
<keyword evidence="2" id="KW-0732">Signal</keyword>
<dbReference type="PANTHER" id="PTHR30203:SF21">
    <property type="entry name" value="OUTER MEMBRANE COMPONENT OF MULTIDRUG EFFLUX PUMP-RELATED"/>
    <property type="match status" value="1"/>
</dbReference>
<comment type="caution">
    <text evidence="4">The sequence shown here is derived from an EMBL/GenBank/DDBJ whole genome shotgun (WGS) entry which is preliminary data.</text>
</comment>
<gene>
    <name evidence="4" type="ORF">DEP91_08125</name>
</gene>
<feature type="coiled-coil region" evidence="3">
    <location>
        <begin position="435"/>
        <end position="462"/>
    </location>
</feature>
<sequence length="489" mass="52316">MKKLASLTAALMLGACAVGPNYEKPATPGGINAEGAFVEGARLSAVNAAELPQKWWRLYDDPNIDRLVGEALAHNTDIRVAAANLQRARAVLNEARGRRLPTTDVQAQYTRQRTGSNSFGAQFGGTQAIPSFETDLFTAGFNANYELDLFGGVGRAIEAARGDVQAAAAQIDAARVSVAAETTRSYALVCSNAAQLTVARETVRLQEQTLALTRRLFDAGRGQRRDVEQADALLAQTQSQVPGLEAERRAALYALATLTGRPPAETDAAAAQCARLPQLTQLIPVGDGASLLRRRPDVRQAERKLAADTARVGVATAALYPQISLLGSVSLASTTLDSLVDKDSVNFSLGPLISWSFPNQTAARSRLRQAEATAEGSLASFDGAVLTALRETEQALARYAGELDRNRVLRRGERSAGEAARLSRLRFDLGRESFLQLIQAERDRADTRAARAQSDAALAEAQIALFRALGGGWEDAPEATRREPVKPQG</sequence>
<keyword evidence="2" id="KW-0472">Membrane</keyword>
<protein>
    <submittedName>
        <fullName evidence="4">RND transporter</fullName>
    </submittedName>
</protein>
<dbReference type="InterPro" id="IPR010131">
    <property type="entry name" value="MdtP/NodT-like"/>
</dbReference>
<evidence type="ECO:0000256" key="1">
    <source>
        <dbReference type="ARBA" id="ARBA00007613"/>
    </source>
</evidence>
<evidence type="ECO:0000313" key="5">
    <source>
        <dbReference type="Proteomes" id="UP000262699"/>
    </source>
</evidence>
<dbReference type="PANTHER" id="PTHR30203">
    <property type="entry name" value="OUTER MEMBRANE CATION EFFLUX PROTEIN"/>
    <property type="match status" value="1"/>
</dbReference>
<keyword evidence="2" id="KW-1134">Transmembrane beta strand</keyword>
<dbReference type="GO" id="GO:0015562">
    <property type="term" value="F:efflux transmembrane transporter activity"/>
    <property type="evidence" value="ECO:0007669"/>
    <property type="project" value="InterPro"/>
</dbReference>
<feature type="chain" id="PRO_5017497540" evidence="2">
    <location>
        <begin position="18"/>
        <end position="489"/>
    </location>
</feature>
<dbReference type="InterPro" id="IPR003423">
    <property type="entry name" value="OMP_efflux"/>
</dbReference>
<name>A0A3D0WC63_9SPHN</name>
<dbReference type="AlphaFoldDB" id="A0A3D0WC63"/>
<proteinExistence type="inferred from homology"/>
<keyword evidence="3" id="KW-0175">Coiled coil</keyword>
<reference evidence="4 5" key="1">
    <citation type="journal article" date="2018" name="Nat. Biotechnol.">
        <title>A standardized bacterial taxonomy based on genome phylogeny substantially revises the tree of life.</title>
        <authorList>
            <person name="Parks D.H."/>
            <person name="Chuvochina M."/>
            <person name="Waite D.W."/>
            <person name="Rinke C."/>
            <person name="Skarshewski A."/>
            <person name="Chaumeil P.A."/>
            <person name="Hugenholtz P."/>
        </authorList>
    </citation>
    <scope>NUCLEOTIDE SEQUENCE [LARGE SCALE GENOMIC DNA]</scope>
    <source>
        <strain evidence="4">UBA9015</strain>
    </source>
</reference>
<comment type="similarity">
    <text evidence="1 2">Belongs to the outer membrane factor (OMF) (TC 1.B.17) family.</text>
</comment>
<dbReference type="Pfam" id="PF02321">
    <property type="entry name" value="OEP"/>
    <property type="match status" value="2"/>
</dbReference>
<evidence type="ECO:0000256" key="3">
    <source>
        <dbReference type="SAM" id="Coils"/>
    </source>
</evidence>
<keyword evidence="2" id="KW-0564">Palmitate</keyword>
<keyword evidence="2" id="KW-0812">Transmembrane</keyword>
<dbReference type="NCBIfam" id="TIGR01845">
    <property type="entry name" value="outer_NodT"/>
    <property type="match status" value="1"/>
</dbReference>
<comment type="subcellular location">
    <subcellularLocation>
        <location evidence="2">Cell membrane</location>
        <topology evidence="2">Lipid-anchor</topology>
    </subcellularLocation>
</comment>
<dbReference type="Gene3D" id="2.20.200.10">
    <property type="entry name" value="Outer membrane efflux proteins (OEP)"/>
    <property type="match status" value="1"/>
</dbReference>
<dbReference type="PROSITE" id="PS51257">
    <property type="entry name" value="PROKAR_LIPOPROTEIN"/>
    <property type="match status" value="1"/>
</dbReference>
<dbReference type="Proteomes" id="UP000262699">
    <property type="component" value="Unassembled WGS sequence"/>
</dbReference>
<feature type="signal peptide" evidence="2">
    <location>
        <begin position="1"/>
        <end position="17"/>
    </location>
</feature>
<evidence type="ECO:0000313" key="4">
    <source>
        <dbReference type="EMBL" id="HCB76129.1"/>
    </source>
</evidence>
<evidence type="ECO:0000256" key="2">
    <source>
        <dbReference type="RuleBase" id="RU362097"/>
    </source>
</evidence>
<organism evidence="4 5">
    <name type="scientific">Sphingomonas bacterium</name>
    <dbReference type="NCBI Taxonomy" id="1895847"/>
    <lineage>
        <taxon>Bacteria</taxon>
        <taxon>Pseudomonadati</taxon>
        <taxon>Pseudomonadota</taxon>
        <taxon>Alphaproteobacteria</taxon>
        <taxon>Sphingomonadales</taxon>
        <taxon>Sphingomonadaceae</taxon>
        <taxon>Sphingomonas</taxon>
    </lineage>
</organism>
<dbReference type="GO" id="GO:0005886">
    <property type="term" value="C:plasma membrane"/>
    <property type="evidence" value="ECO:0007669"/>
    <property type="project" value="UniProtKB-SubCell"/>
</dbReference>
<keyword evidence="2" id="KW-0449">Lipoprotein</keyword>